<evidence type="ECO:0000313" key="2">
    <source>
        <dbReference type="Proteomes" id="UP001432062"/>
    </source>
</evidence>
<name>A0ABZ1YPZ2_9NOCA</name>
<dbReference type="Proteomes" id="UP001432062">
    <property type="component" value="Chromosome"/>
</dbReference>
<proteinExistence type="predicted"/>
<accession>A0ABZ1YPZ2</accession>
<dbReference type="RefSeq" id="WP_327098275.1">
    <property type="nucleotide sequence ID" value="NZ_CP109149.1"/>
</dbReference>
<dbReference type="EMBL" id="CP109441">
    <property type="protein sequence ID" value="WUV45061.1"/>
    <property type="molecule type" value="Genomic_DNA"/>
</dbReference>
<organism evidence="1 2">
    <name type="scientific">Nocardia vinacea</name>
    <dbReference type="NCBI Taxonomy" id="96468"/>
    <lineage>
        <taxon>Bacteria</taxon>
        <taxon>Bacillati</taxon>
        <taxon>Actinomycetota</taxon>
        <taxon>Actinomycetes</taxon>
        <taxon>Mycobacteriales</taxon>
        <taxon>Nocardiaceae</taxon>
        <taxon>Nocardia</taxon>
    </lineage>
</organism>
<reference evidence="1" key="1">
    <citation type="submission" date="2022-10" db="EMBL/GenBank/DDBJ databases">
        <title>The complete genomes of actinobacterial strains from the NBC collection.</title>
        <authorList>
            <person name="Joergensen T.S."/>
            <person name="Alvarez Arevalo M."/>
            <person name="Sterndorff E.B."/>
            <person name="Faurdal D."/>
            <person name="Vuksanovic O."/>
            <person name="Mourched A.-S."/>
            <person name="Charusanti P."/>
            <person name="Shaw S."/>
            <person name="Blin K."/>
            <person name="Weber T."/>
        </authorList>
    </citation>
    <scope>NUCLEOTIDE SEQUENCE</scope>
    <source>
        <strain evidence="1">NBC_01482</strain>
    </source>
</reference>
<gene>
    <name evidence="1" type="ORF">OG563_39020</name>
</gene>
<protein>
    <submittedName>
        <fullName evidence="1">Uncharacterized protein</fullName>
    </submittedName>
</protein>
<keyword evidence="2" id="KW-1185">Reference proteome</keyword>
<evidence type="ECO:0000313" key="1">
    <source>
        <dbReference type="EMBL" id="WUV45061.1"/>
    </source>
</evidence>
<sequence length="52" mass="5192">MQITLALGSLLVLAAIVAALYGAPSPLAETPRAVTVATTKPAAAADFPTLSR</sequence>